<keyword evidence="11 12" id="KW-0407">Ion channel</keyword>
<evidence type="ECO:0000256" key="2">
    <source>
        <dbReference type="ARBA" id="ARBA00007193"/>
    </source>
</evidence>
<organism evidence="14 15">
    <name type="scientific">Xylocopa violacea</name>
    <name type="common">Violet carpenter bee</name>
    <name type="synonym">Apis violacea</name>
    <dbReference type="NCBI Taxonomy" id="135666"/>
    <lineage>
        <taxon>Eukaryota</taxon>
        <taxon>Metazoa</taxon>
        <taxon>Ecdysozoa</taxon>
        <taxon>Arthropoda</taxon>
        <taxon>Hexapoda</taxon>
        <taxon>Insecta</taxon>
        <taxon>Pterygota</taxon>
        <taxon>Neoptera</taxon>
        <taxon>Endopterygota</taxon>
        <taxon>Hymenoptera</taxon>
        <taxon>Apocrita</taxon>
        <taxon>Aculeata</taxon>
        <taxon>Apoidea</taxon>
        <taxon>Anthophila</taxon>
        <taxon>Apidae</taxon>
        <taxon>Xylocopa</taxon>
        <taxon>Xylocopa</taxon>
    </lineage>
</organism>
<comment type="caution">
    <text evidence="14">The sequence shown here is derived from an EMBL/GenBank/DDBJ whole genome shotgun (WGS) entry which is preliminary data.</text>
</comment>
<name>A0ABP1NYS6_XYLVO</name>
<dbReference type="PANTHER" id="PTHR11690:SF253">
    <property type="entry name" value="PICKPOCKET 18-RELATED"/>
    <property type="match status" value="1"/>
</dbReference>
<keyword evidence="9 13" id="KW-0472">Membrane</keyword>
<keyword evidence="6 13" id="KW-1133">Transmembrane helix</keyword>
<proteinExistence type="inferred from homology"/>
<gene>
    <name evidence="14" type="ORF">XYLVIOL_LOCUS7651</name>
</gene>
<keyword evidence="10 12" id="KW-0739">Sodium transport</keyword>
<dbReference type="Proteomes" id="UP001642520">
    <property type="component" value="Unassembled WGS sequence"/>
</dbReference>
<sequence>MGHRDRYKFVVHRNREAGPEVPRRRMADRPRDASSRSRFTRTLLKYSKLYCKYTKLTGFKYFVEPEATWFDSFAANVSDLSFDEILDMISQLGDLYESQFLQQRRHYRIDQLLTLFYNGFYNITDVMKRLTPQCSSILTKCRFHDEERNCTELFAFRKTQDGFCCTFNYATKGDDTPLSNTVDHRTVPIKVQNLTKNGGLLVLLEPSLDDYFYPIFPSPGWKVTVFNPYDYPDTTSGGVIDFVVSPRMYQSMQLQAIQYFSKRSIIPYPLAKRDCVFADEMVSLRAFYTYSDCIVDCKIEYMWNTCGCVPFYFPNRRSRRVCNLEDLPCLSQHKSRWFTVVPHEHLYDDDDTPEADILHCYSCYPECSAVKYTAQQSAIILAPNYDIVKLLGDTEIKDQAVLSVYFNKFGATRLRQDVILLWYERMGDASGICGIFVGFSLIVVVEFAYFVGLFLLELFSGPPSPDGSENRVEPKQTQIQTIYWGEVYSNERAAKNRRDRGRGKY</sequence>
<evidence type="ECO:0000256" key="13">
    <source>
        <dbReference type="SAM" id="Phobius"/>
    </source>
</evidence>
<accession>A0ABP1NYS6</accession>
<keyword evidence="15" id="KW-1185">Reference proteome</keyword>
<dbReference type="EMBL" id="CAXAJV020001294">
    <property type="protein sequence ID" value="CAL7946196.1"/>
    <property type="molecule type" value="Genomic_DNA"/>
</dbReference>
<evidence type="ECO:0000256" key="9">
    <source>
        <dbReference type="ARBA" id="ARBA00023136"/>
    </source>
</evidence>
<evidence type="ECO:0000313" key="14">
    <source>
        <dbReference type="EMBL" id="CAL7946196.1"/>
    </source>
</evidence>
<comment type="subcellular location">
    <subcellularLocation>
        <location evidence="1">Membrane</location>
        <topology evidence="1">Multi-pass membrane protein</topology>
    </subcellularLocation>
</comment>
<evidence type="ECO:0000256" key="8">
    <source>
        <dbReference type="ARBA" id="ARBA00023065"/>
    </source>
</evidence>
<evidence type="ECO:0000256" key="7">
    <source>
        <dbReference type="ARBA" id="ARBA00023053"/>
    </source>
</evidence>
<keyword evidence="5 12" id="KW-0812">Transmembrane</keyword>
<evidence type="ECO:0000256" key="5">
    <source>
        <dbReference type="ARBA" id="ARBA00022692"/>
    </source>
</evidence>
<dbReference type="PANTHER" id="PTHR11690">
    <property type="entry name" value="AMILORIDE-SENSITIVE SODIUM CHANNEL-RELATED"/>
    <property type="match status" value="1"/>
</dbReference>
<protein>
    <recommendedName>
        <fullName evidence="16">Sodium channel protein Nach</fullName>
    </recommendedName>
</protein>
<keyword evidence="4 12" id="KW-0894">Sodium channel</keyword>
<evidence type="ECO:0000256" key="3">
    <source>
        <dbReference type="ARBA" id="ARBA00022448"/>
    </source>
</evidence>
<evidence type="ECO:0000256" key="6">
    <source>
        <dbReference type="ARBA" id="ARBA00022989"/>
    </source>
</evidence>
<evidence type="ECO:0008006" key="16">
    <source>
        <dbReference type="Google" id="ProtNLM"/>
    </source>
</evidence>
<evidence type="ECO:0000256" key="1">
    <source>
        <dbReference type="ARBA" id="ARBA00004141"/>
    </source>
</evidence>
<reference evidence="14 15" key="1">
    <citation type="submission" date="2024-08" db="EMBL/GenBank/DDBJ databases">
        <authorList>
            <person name="Will J Nash"/>
            <person name="Angela Man"/>
            <person name="Seanna McTaggart"/>
            <person name="Kendall Baker"/>
            <person name="Tom Barker"/>
            <person name="Leah Catchpole"/>
            <person name="Alex Durrant"/>
            <person name="Karim Gharbi"/>
            <person name="Naomi Irish"/>
            <person name="Gemy Kaithakottil"/>
            <person name="Debby Ku"/>
            <person name="Aaliyah Providence"/>
            <person name="Felix Shaw"/>
            <person name="David Swarbreck"/>
            <person name="Chris Watkins"/>
            <person name="Ann M. McCartney"/>
            <person name="Giulio Formenti"/>
            <person name="Alice Mouton"/>
            <person name="Noel Vella"/>
            <person name="Bjorn M von Reumont"/>
            <person name="Adriana Vella"/>
            <person name="Wilfried Haerty"/>
        </authorList>
    </citation>
    <scope>NUCLEOTIDE SEQUENCE [LARGE SCALE GENOMIC DNA]</scope>
</reference>
<evidence type="ECO:0000256" key="4">
    <source>
        <dbReference type="ARBA" id="ARBA00022461"/>
    </source>
</evidence>
<comment type="similarity">
    <text evidence="2 12">Belongs to the amiloride-sensitive sodium channel (TC 1.A.6) family.</text>
</comment>
<dbReference type="Gene3D" id="2.60.470.10">
    <property type="entry name" value="Acid-sensing ion channels like domains"/>
    <property type="match status" value="1"/>
</dbReference>
<evidence type="ECO:0000256" key="12">
    <source>
        <dbReference type="RuleBase" id="RU000679"/>
    </source>
</evidence>
<evidence type="ECO:0000256" key="10">
    <source>
        <dbReference type="ARBA" id="ARBA00023201"/>
    </source>
</evidence>
<keyword evidence="3 12" id="KW-0813">Transport</keyword>
<evidence type="ECO:0000256" key="11">
    <source>
        <dbReference type="ARBA" id="ARBA00023303"/>
    </source>
</evidence>
<keyword evidence="8 12" id="KW-0406">Ion transport</keyword>
<feature type="transmembrane region" description="Helical" evidence="13">
    <location>
        <begin position="432"/>
        <end position="456"/>
    </location>
</feature>
<evidence type="ECO:0000313" key="15">
    <source>
        <dbReference type="Proteomes" id="UP001642520"/>
    </source>
</evidence>
<dbReference type="InterPro" id="IPR001873">
    <property type="entry name" value="ENaC"/>
</dbReference>
<keyword evidence="7" id="KW-0915">Sodium</keyword>
<dbReference type="Pfam" id="PF00858">
    <property type="entry name" value="ASC"/>
    <property type="match status" value="1"/>
</dbReference>